<gene>
    <name evidence="4" type="ORF">E1742_07330</name>
</gene>
<dbReference type="PANTHER" id="PTHR46825:SF9">
    <property type="entry name" value="BETA-LACTAMASE-RELATED DOMAIN-CONTAINING PROTEIN"/>
    <property type="match status" value="1"/>
</dbReference>
<feature type="region of interest" description="Disordered" evidence="1">
    <location>
        <begin position="1"/>
        <end position="38"/>
    </location>
</feature>
<keyword evidence="4" id="KW-0378">Hydrolase</keyword>
<evidence type="ECO:0000256" key="1">
    <source>
        <dbReference type="SAM" id="MobiDB-lite"/>
    </source>
</evidence>
<keyword evidence="5" id="KW-1185">Reference proteome</keyword>
<keyword evidence="2" id="KW-0812">Transmembrane</keyword>
<evidence type="ECO:0000313" key="4">
    <source>
        <dbReference type="EMBL" id="QBQ35978.1"/>
    </source>
</evidence>
<dbReference type="Proteomes" id="UP000294359">
    <property type="component" value="Chromosome"/>
</dbReference>
<name>A0ABX5S6L8_9BURK</name>
<organism evidence="4 5">
    <name type="scientific">Pseudoduganella plicata</name>
    <dbReference type="NCBI Taxonomy" id="321984"/>
    <lineage>
        <taxon>Bacteria</taxon>
        <taxon>Pseudomonadati</taxon>
        <taxon>Pseudomonadota</taxon>
        <taxon>Betaproteobacteria</taxon>
        <taxon>Burkholderiales</taxon>
        <taxon>Oxalobacteraceae</taxon>
        <taxon>Telluria group</taxon>
        <taxon>Pseudoduganella</taxon>
    </lineage>
</organism>
<keyword evidence="2" id="KW-0472">Membrane</keyword>
<feature type="transmembrane region" description="Helical" evidence="2">
    <location>
        <begin position="600"/>
        <end position="622"/>
    </location>
</feature>
<evidence type="ECO:0000256" key="2">
    <source>
        <dbReference type="SAM" id="Phobius"/>
    </source>
</evidence>
<feature type="transmembrane region" description="Helical" evidence="2">
    <location>
        <begin position="564"/>
        <end position="588"/>
    </location>
</feature>
<feature type="transmembrane region" description="Helical" evidence="2">
    <location>
        <begin position="531"/>
        <end position="552"/>
    </location>
</feature>
<feature type="transmembrane region" description="Helical" evidence="2">
    <location>
        <begin position="634"/>
        <end position="653"/>
    </location>
</feature>
<dbReference type="GO" id="GO:0016787">
    <property type="term" value="F:hydrolase activity"/>
    <property type="evidence" value="ECO:0007669"/>
    <property type="project" value="UniProtKB-KW"/>
</dbReference>
<feature type="compositionally biased region" description="Basic and acidic residues" evidence="1">
    <location>
        <begin position="1"/>
        <end position="13"/>
    </location>
</feature>
<dbReference type="InterPro" id="IPR001466">
    <property type="entry name" value="Beta-lactam-related"/>
</dbReference>
<dbReference type="SUPFAM" id="SSF56601">
    <property type="entry name" value="beta-lactamase/transpeptidase-like"/>
    <property type="match status" value="1"/>
</dbReference>
<keyword evidence="2" id="KW-1133">Transmembrane helix</keyword>
<dbReference type="InterPro" id="IPR012338">
    <property type="entry name" value="Beta-lactam/transpept-like"/>
</dbReference>
<sequence length="659" mass="70081">MRACRHADAERARTGPAAGARSRLPGRRRRPAPLTVTGPAANARRDFTAISPRVRHAGAFFTSAGPILKYLIRFLCLLLAAAPSLAGADPAPHIAALLQAQGLAGAVWSTPGGVGAAGLSAVRRGARMRTDQRVHVGSVAKTVLATGILRLVSERRLTLDTPVAALLPGMAFDNPWADRDPVRVRHLIDHTAGLDDVRFWHVFTLQAGPDVPLAAAFPAGHGLLRVRSKPGMRFSYSNLGYTLLGMVIETVTRQRYERYLDTALLAPLGMHDSTFAFVTQARDARLAMGHFERGAPHPAVPSFVRPAGQFTTTAADMGRFAQFLMSDGRIDGRPFIDAALLRRMGEPTTTEARHAGLAVGYGLGLRRIDRHGVVALCHAGNGIGFRANLCLLPATRQAVFVAVNMDSETADYQRLDELLLRELAAAAPAPSCTAMGGSPAPGAWAGIYVPAPNRFHSLRLLDTLLDAVHVSGSGPLLRLRSPQAATLELRHAGGALWQAPGKLLPSHVLLRSTGGRRVLGTGTQSWEQVSLPYWLALWCSVVAGLTGLLYVLAATAGRAWRRQLSFATPLLAPCAGVLALLLPLPLLLRQSLLQLGDMTAATILLAPVTAALPVTVLAGLAMAWRTGGSTRAEVAAMIAVLQVSALLAAWGLLPLRLWV</sequence>
<evidence type="ECO:0000259" key="3">
    <source>
        <dbReference type="Pfam" id="PF00144"/>
    </source>
</evidence>
<dbReference type="EMBL" id="CP038026">
    <property type="protein sequence ID" value="QBQ35978.1"/>
    <property type="molecule type" value="Genomic_DNA"/>
</dbReference>
<dbReference type="InterPro" id="IPR050491">
    <property type="entry name" value="AmpC-like"/>
</dbReference>
<protein>
    <submittedName>
        <fullName evidence="4">Class A beta-lactamase-related serine hydrolase</fullName>
    </submittedName>
</protein>
<feature type="domain" description="Beta-lactamase-related" evidence="3">
    <location>
        <begin position="94"/>
        <end position="419"/>
    </location>
</feature>
<reference evidence="4 5" key="1">
    <citation type="submission" date="2019-03" db="EMBL/GenBank/DDBJ databases">
        <title>Draft Genome Sequences of Six Type Strains of the Genus Massilia.</title>
        <authorList>
            <person name="Miess H."/>
            <person name="Frediansyhah A."/>
            <person name="Gross H."/>
        </authorList>
    </citation>
    <scope>NUCLEOTIDE SEQUENCE [LARGE SCALE GENOMIC DNA]</scope>
    <source>
        <strain evidence="4 5">DSM 17505</strain>
    </source>
</reference>
<proteinExistence type="predicted"/>
<dbReference type="PANTHER" id="PTHR46825">
    <property type="entry name" value="D-ALANYL-D-ALANINE-CARBOXYPEPTIDASE/ENDOPEPTIDASE AMPH"/>
    <property type="match status" value="1"/>
</dbReference>
<accession>A0ABX5S6L8</accession>
<dbReference type="Gene3D" id="3.40.710.10">
    <property type="entry name" value="DD-peptidase/beta-lactamase superfamily"/>
    <property type="match status" value="1"/>
</dbReference>
<evidence type="ECO:0000313" key="5">
    <source>
        <dbReference type="Proteomes" id="UP000294359"/>
    </source>
</evidence>
<dbReference type="Pfam" id="PF00144">
    <property type="entry name" value="Beta-lactamase"/>
    <property type="match status" value="1"/>
</dbReference>